<dbReference type="Proteomes" id="UP000240739">
    <property type="component" value="Unassembled WGS sequence"/>
</dbReference>
<gene>
    <name evidence="1" type="ORF">C7Y72_06745</name>
</gene>
<evidence type="ECO:0000313" key="1">
    <source>
        <dbReference type="EMBL" id="PTL59373.1"/>
    </source>
</evidence>
<proteinExistence type="predicted"/>
<keyword evidence="2" id="KW-1185">Reference proteome</keyword>
<dbReference type="InterPro" id="IPR000014">
    <property type="entry name" value="PAS"/>
</dbReference>
<name>A0A2T4UJF7_9ACTN</name>
<dbReference type="OrthoDB" id="5243407at2"/>
<evidence type="ECO:0000313" key="2">
    <source>
        <dbReference type="Proteomes" id="UP000240739"/>
    </source>
</evidence>
<comment type="caution">
    <text evidence="1">The sequence shown here is derived from an EMBL/GenBank/DDBJ whole genome shotgun (WGS) entry which is preliminary data.</text>
</comment>
<dbReference type="RefSeq" id="WP_107567940.1">
    <property type="nucleotide sequence ID" value="NZ_PYYB01000001.1"/>
</dbReference>
<dbReference type="CDD" id="cd00130">
    <property type="entry name" value="PAS"/>
    <property type="match status" value="1"/>
</dbReference>
<sequence>MSRPFLRAVTPLVPSVPDARFCGHCGQPPRDPQLTARVCDRCHLGMVLTAAQDLAPNGREPFLVVDRQLAVCAMSRSAERLLSVEEPDAVNRLLTDFLVPADADTTAQNALLALVVEAASGAAGVTRTVVRPAGEFGVFFEARIGIVGPPPAALVVLDG</sequence>
<reference evidence="1 2" key="1">
    <citation type="submission" date="2018-03" db="EMBL/GenBank/DDBJ databases">
        <title>Aquarubrobacter algicola gen. nov., sp. nov., a novel actinobacterium isolated from shallow eutrophic lake during the end of cyanobacterial harmful algal blooms.</title>
        <authorList>
            <person name="Chun S.J."/>
        </authorList>
    </citation>
    <scope>NUCLEOTIDE SEQUENCE [LARGE SCALE GENOMIC DNA]</scope>
    <source>
        <strain evidence="1 2">Seoho-28</strain>
    </source>
</reference>
<dbReference type="EMBL" id="PYYB01000001">
    <property type="protein sequence ID" value="PTL59373.1"/>
    <property type="molecule type" value="Genomic_DNA"/>
</dbReference>
<accession>A0A2T4UJF7</accession>
<organism evidence="1 2">
    <name type="scientific">Paraconexibacter algicola</name>
    <dbReference type="NCBI Taxonomy" id="2133960"/>
    <lineage>
        <taxon>Bacteria</taxon>
        <taxon>Bacillati</taxon>
        <taxon>Actinomycetota</taxon>
        <taxon>Thermoleophilia</taxon>
        <taxon>Solirubrobacterales</taxon>
        <taxon>Paraconexibacteraceae</taxon>
        <taxon>Paraconexibacter</taxon>
    </lineage>
</organism>
<protein>
    <submittedName>
        <fullName evidence="1">Uncharacterized protein</fullName>
    </submittedName>
</protein>
<dbReference type="AlphaFoldDB" id="A0A2T4UJF7"/>